<reference evidence="2 3" key="1">
    <citation type="journal article" date="2022" name="Allergy">
        <title>Genome assembly and annotation of Periplaneta americana reveal a comprehensive cockroach allergen profile.</title>
        <authorList>
            <person name="Wang L."/>
            <person name="Xiong Q."/>
            <person name="Saelim N."/>
            <person name="Wang L."/>
            <person name="Nong W."/>
            <person name="Wan A.T."/>
            <person name="Shi M."/>
            <person name="Liu X."/>
            <person name="Cao Q."/>
            <person name="Hui J.H.L."/>
            <person name="Sookrung N."/>
            <person name="Leung T.F."/>
            <person name="Tungtrongchitr A."/>
            <person name="Tsui S.K.W."/>
        </authorList>
    </citation>
    <scope>NUCLEOTIDE SEQUENCE [LARGE SCALE GENOMIC DNA]</scope>
    <source>
        <strain evidence="2">PWHHKU_190912</strain>
    </source>
</reference>
<name>A0ABQ8SQU6_PERAM</name>
<dbReference type="Gene3D" id="1.10.10.1450">
    <property type="match status" value="1"/>
</dbReference>
<keyword evidence="3" id="KW-1185">Reference proteome</keyword>
<evidence type="ECO:0000313" key="3">
    <source>
        <dbReference type="Proteomes" id="UP001148838"/>
    </source>
</evidence>
<comment type="caution">
    <text evidence="2">The sequence shown here is derived from an EMBL/GenBank/DDBJ whole genome shotgun (WGS) entry which is preliminary data.</text>
</comment>
<sequence>PRGSGGGWSPWERMLLRDVKYATRPGSIASEPLQSVDHARSKQSFVCVSSGIKMQCKTGTAVCDQVLCETEICGAETLTMLCEAYGEDTMSKTRVFEWHEKFKEGHEMELERTLLSDGVKIANCFNAVSEEDSGSRLPEDVPSLAEELAMLY</sequence>
<dbReference type="Pfam" id="PF17906">
    <property type="entry name" value="HTH_48"/>
    <property type="match status" value="1"/>
</dbReference>
<feature type="domain" description="Mos1 transposase HTH" evidence="1">
    <location>
        <begin position="75"/>
        <end position="105"/>
    </location>
</feature>
<dbReference type="InterPro" id="IPR041426">
    <property type="entry name" value="Mos1_HTH"/>
</dbReference>
<dbReference type="Proteomes" id="UP001148838">
    <property type="component" value="Unassembled WGS sequence"/>
</dbReference>
<dbReference type="EMBL" id="JAJSOF020000023">
    <property type="protein sequence ID" value="KAJ4436067.1"/>
    <property type="molecule type" value="Genomic_DNA"/>
</dbReference>
<gene>
    <name evidence="2" type="ORF">ANN_18694</name>
</gene>
<feature type="non-terminal residue" evidence="2">
    <location>
        <position position="1"/>
    </location>
</feature>
<evidence type="ECO:0000259" key="1">
    <source>
        <dbReference type="Pfam" id="PF17906"/>
    </source>
</evidence>
<protein>
    <recommendedName>
        <fullName evidence="1">Mos1 transposase HTH domain-containing protein</fullName>
    </recommendedName>
</protein>
<proteinExistence type="predicted"/>
<accession>A0ABQ8SQU6</accession>
<organism evidence="2 3">
    <name type="scientific">Periplaneta americana</name>
    <name type="common">American cockroach</name>
    <name type="synonym">Blatta americana</name>
    <dbReference type="NCBI Taxonomy" id="6978"/>
    <lineage>
        <taxon>Eukaryota</taxon>
        <taxon>Metazoa</taxon>
        <taxon>Ecdysozoa</taxon>
        <taxon>Arthropoda</taxon>
        <taxon>Hexapoda</taxon>
        <taxon>Insecta</taxon>
        <taxon>Pterygota</taxon>
        <taxon>Neoptera</taxon>
        <taxon>Polyneoptera</taxon>
        <taxon>Dictyoptera</taxon>
        <taxon>Blattodea</taxon>
        <taxon>Blattoidea</taxon>
        <taxon>Blattidae</taxon>
        <taxon>Blattinae</taxon>
        <taxon>Periplaneta</taxon>
    </lineage>
</organism>
<evidence type="ECO:0000313" key="2">
    <source>
        <dbReference type="EMBL" id="KAJ4436067.1"/>
    </source>
</evidence>